<evidence type="ECO:0000313" key="2">
    <source>
        <dbReference type="EMBL" id="KAF5669605.1"/>
    </source>
</evidence>
<dbReference type="OrthoDB" id="2910287at2759"/>
<protein>
    <submittedName>
        <fullName evidence="2">Uncharacterized protein</fullName>
    </submittedName>
</protein>
<keyword evidence="3" id="KW-1185">Reference proteome</keyword>
<dbReference type="AlphaFoldDB" id="A0A8H5WSQ4"/>
<accession>A0A8H5WSQ4</accession>
<organism evidence="2 3">
    <name type="scientific">Fusarium heterosporum</name>
    <dbReference type="NCBI Taxonomy" id="42747"/>
    <lineage>
        <taxon>Eukaryota</taxon>
        <taxon>Fungi</taxon>
        <taxon>Dikarya</taxon>
        <taxon>Ascomycota</taxon>
        <taxon>Pezizomycotina</taxon>
        <taxon>Sordariomycetes</taxon>
        <taxon>Hypocreomycetidae</taxon>
        <taxon>Hypocreales</taxon>
        <taxon>Nectriaceae</taxon>
        <taxon>Fusarium</taxon>
        <taxon>Fusarium heterosporum species complex</taxon>
    </lineage>
</organism>
<sequence length="157" mass="17511">MKLFITIITFLSAMSVSASPLFDALFLHKRQIGGVRLYLSPAILVSTLTSSFKVLICTGANQTGDCTHKVYELEKCHQLPKPYYHNVSTFAPDGESFQCYPRTTGCDDICKSPTGCTFGPVDFNYEHKDNLTAIQWNTLFSSFDCFLKKKKSSSLLA</sequence>
<proteinExistence type="predicted"/>
<name>A0A8H5WSQ4_FUSHE</name>
<keyword evidence="1" id="KW-0732">Signal</keyword>
<reference evidence="2 3" key="1">
    <citation type="submission" date="2020-05" db="EMBL/GenBank/DDBJ databases">
        <title>Identification and distribution of gene clusters putatively required for synthesis of sphingolipid metabolism inhibitors in phylogenetically diverse species of the filamentous fungus Fusarium.</title>
        <authorList>
            <person name="Kim H.-S."/>
            <person name="Busman M."/>
            <person name="Brown D.W."/>
            <person name="Divon H."/>
            <person name="Uhlig S."/>
            <person name="Proctor R.H."/>
        </authorList>
    </citation>
    <scope>NUCLEOTIDE SEQUENCE [LARGE SCALE GENOMIC DNA]</scope>
    <source>
        <strain evidence="2 3">NRRL 20693</strain>
    </source>
</reference>
<evidence type="ECO:0000256" key="1">
    <source>
        <dbReference type="SAM" id="SignalP"/>
    </source>
</evidence>
<comment type="caution">
    <text evidence="2">The sequence shown here is derived from an EMBL/GenBank/DDBJ whole genome shotgun (WGS) entry which is preliminary data.</text>
</comment>
<feature type="chain" id="PRO_5034349687" evidence="1">
    <location>
        <begin position="19"/>
        <end position="157"/>
    </location>
</feature>
<dbReference type="EMBL" id="JAAGWQ010000081">
    <property type="protein sequence ID" value="KAF5669605.1"/>
    <property type="molecule type" value="Genomic_DNA"/>
</dbReference>
<gene>
    <name evidence="2" type="ORF">FHETE_4845</name>
</gene>
<feature type="signal peptide" evidence="1">
    <location>
        <begin position="1"/>
        <end position="18"/>
    </location>
</feature>
<evidence type="ECO:0000313" key="3">
    <source>
        <dbReference type="Proteomes" id="UP000567885"/>
    </source>
</evidence>
<dbReference type="Proteomes" id="UP000567885">
    <property type="component" value="Unassembled WGS sequence"/>
</dbReference>